<feature type="transmembrane region" description="Helical" evidence="2">
    <location>
        <begin position="125"/>
        <end position="149"/>
    </location>
</feature>
<gene>
    <name evidence="3" type="ORF">BOX15_Mlig033583g1</name>
    <name evidence="4" type="ORF">BOX15_Mlig033583g2</name>
</gene>
<proteinExistence type="predicted"/>
<dbReference type="EMBL" id="NIVC01001887">
    <property type="protein sequence ID" value="PAA62952.1"/>
    <property type="molecule type" value="Genomic_DNA"/>
</dbReference>
<feature type="transmembrane region" description="Helical" evidence="2">
    <location>
        <begin position="91"/>
        <end position="113"/>
    </location>
</feature>
<feature type="compositionally biased region" description="Acidic residues" evidence="1">
    <location>
        <begin position="174"/>
        <end position="198"/>
    </location>
</feature>
<feature type="non-terminal residue" evidence="4">
    <location>
        <position position="1"/>
    </location>
</feature>
<feature type="transmembrane region" description="Helical" evidence="2">
    <location>
        <begin position="50"/>
        <end position="71"/>
    </location>
</feature>
<evidence type="ECO:0000313" key="5">
    <source>
        <dbReference type="Proteomes" id="UP000215902"/>
    </source>
</evidence>
<reference evidence="4 5" key="1">
    <citation type="submission" date="2017-06" db="EMBL/GenBank/DDBJ databases">
        <title>A platform for efficient transgenesis in Macrostomum lignano, a flatworm model organism for stem cell research.</title>
        <authorList>
            <person name="Berezikov E."/>
        </authorList>
    </citation>
    <scope>NUCLEOTIDE SEQUENCE [LARGE SCALE GENOMIC DNA]</scope>
    <source>
        <strain evidence="4">DV1</strain>
        <tissue evidence="4">Whole organism</tissue>
    </source>
</reference>
<evidence type="ECO:0000313" key="3">
    <source>
        <dbReference type="EMBL" id="PAA62952.1"/>
    </source>
</evidence>
<keyword evidence="5" id="KW-1185">Reference proteome</keyword>
<evidence type="ECO:0000256" key="2">
    <source>
        <dbReference type="SAM" id="Phobius"/>
    </source>
</evidence>
<keyword evidence="2" id="KW-0812">Transmembrane</keyword>
<evidence type="ECO:0008006" key="6">
    <source>
        <dbReference type="Google" id="ProtNLM"/>
    </source>
</evidence>
<comment type="caution">
    <text evidence="4">The sequence shown here is derived from an EMBL/GenBank/DDBJ whole genome shotgun (WGS) entry which is preliminary data.</text>
</comment>
<protein>
    <recommendedName>
        <fullName evidence="6">MARVEL domain-containing protein</fullName>
    </recommendedName>
</protein>
<dbReference type="AlphaFoldDB" id="A0A267HAV3"/>
<organism evidence="4 5">
    <name type="scientific">Macrostomum lignano</name>
    <dbReference type="NCBI Taxonomy" id="282301"/>
    <lineage>
        <taxon>Eukaryota</taxon>
        <taxon>Metazoa</taxon>
        <taxon>Spiralia</taxon>
        <taxon>Lophotrochozoa</taxon>
        <taxon>Platyhelminthes</taxon>
        <taxon>Rhabditophora</taxon>
        <taxon>Macrostomorpha</taxon>
        <taxon>Macrostomida</taxon>
        <taxon>Macrostomidae</taxon>
        <taxon>Macrostomum</taxon>
    </lineage>
</organism>
<dbReference type="Proteomes" id="UP000215902">
    <property type="component" value="Unassembled WGS sequence"/>
</dbReference>
<feature type="transmembrane region" description="Helical" evidence="2">
    <location>
        <begin position="20"/>
        <end position="38"/>
    </location>
</feature>
<name>A0A267HAV3_9PLAT</name>
<feature type="region of interest" description="Disordered" evidence="1">
    <location>
        <begin position="165"/>
        <end position="204"/>
    </location>
</feature>
<evidence type="ECO:0000256" key="1">
    <source>
        <dbReference type="SAM" id="MobiDB-lite"/>
    </source>
</evidence>
<sequence length="204" mass="21188">IGKPMARATKIPVAAESLTGGFLAAIGILGTGAILVLLVPKGISGTSLGLVCLCLVLGVFSTVCGCLSFPLCRSDYARLGWYPRLTLASGLLATCCFCLSGAGIVAVMFDWVLCDQSIRELGKDCGFPFILLGSFLLFELVFSLVHMAAQLAVLFRIVKHSACPGEAGAGQEADKEEDGKEDDGADLDQDEGEADEACSEAGSS</sequence>
<keyword evidence="2" id="KW-1133">Transmembrane helix</keyword>
<evidence type="ECO:0000313" key="4">
    <source>
        <dbReference type="EMBL" id="PAA94662.1"/>
    </source>
</evidence>
<keyword evidence="2" id="KW-0472">Membrane</keyword>
<dbReference type="EMBL" id="NIVC01000004">
    <property type="protein sequence ID" value="PAA94662.1"/>
    <property type="molecule type" value="Genomic_DNA"/>
</dbReference>
<accession>A0A267HAV3</accession>